<protein>
    <submittedName>
        <fullName evidence="3">Uncharacterized protein</fullName>
    </submittedName>
</protein>
<evidence type="ECO:0000313" key="3">
    <source>
        <dbReference type="EMBL" id="BAD05814.1"/>
    </source>
</evidence>
<dbReference type="Proteomes" id="UP000000763">
    <property type="component" value="Chromosome 8"/>
</dbReference>
<sequence length="67" mass="7463">MGGQRRRADELRDALREEKREIRGRGVDHGERKPWPKAAVEVVLTGVRGDASSGDGPRWRRCGRGGP</sequence>
<gene>
    <name evidence="3" type="ORF">B1090H08.11</name>
    <name evidence="2" type="ORF">OSJNBa0013H03.33</name>
</gene>
<feature type="region of interest" description="Disordered" evidence="1">
    <location>
        <begin position="48"/>
        <end position="67"/>
    </location>
</feature>
<reference evidence="3" key="2">
    <citation type="submission" date="2002-10" db="EMBL/GenBank/DDBJ databases">
        <title>Oryza sativa nipponbare(GA3) genomic DNA, chromosome 8, BAC clone:B1090H08.</title>
        <authorList>
            <person name="Sasaki T."/>
            <person name="Matsumoto T."/>
            <person name="Katayose Y."/>
        </authorList>
    </citation>
    <scope>NUCLEOTIDE SEQUENCE</scope>
</reference>
<accession>Q6YW75</accession>
<evidence type="ECO:0000313" key="2">
    <source>
        <dbReference type="EMBL" id="BAD05660.1"/>
    </source>
</evidence>
<organism evidence="3 4">
    <name type="scientific">Oryza sativa subsp. japonica</name>
    <name type="common">Rice</name>
    <dbReference type="NCBI Taxonomy" id="39947"/>
    <lineage>
        <taxon>Eukaryota</taxon>
        <taxon>Viridiplantae</taxon>
        <taxon>Streptophyta</taxon>
        <taxon>Embryophyta</taxon>
        <taxon>Tracheophyta</taxon>
        <taxon>Spermatophyta</taxon>
        <taxon>Magnoliopsida</taxon>
        <taxon>Liliopsida</taxon>
        <taxon>Poales</taxon>
        <taxon>Poaceae</taxon>
        <taxon>BOP clade</taxon>
        <taxon>Oryzoideae</taxon>
        <taxon>Oryzeae</taxon>
        <taxon>Oryzinae</taxon>
        <taxon>Oryza</taxon>
        <taxon>Oryza sativa</taxon>
    </lineage>
</organism>
<dbReference type="AlphaFoldDB" id="Q6YW75"/>
<reference evidence="4" key="3">
    <citation type="journal article" date="2005" name="Nature">
        <title>The map-based sequence of the rice genome.</title>
        <authorList>
            <consortium name="International rice genome sequencing project (IRGSP)"/>
            <person name="Matsumoto T."/>
            <person name="Wu J."/>
            <person name="Kanamori H."/>
            <person name="Katayose Y."/>
            <person name="Fujisawa M."/>
            <person name="Namiki N."/>
            <person name="Mizuno H."/>
            <person name="Yamamoto K."/>
            <person name="Antonio B.A."/>
            <person name="Baba T."/>
            <person name="Sakata K."/>
            <person name="Nagamura Y."/>
            <person name="Aoki H."/>
            <person name="Arikawa K."/>
            <person name="Arita K."/>
            <person name="Bito T."/>
            <person name="Chiden Y."/>
            <person name="Fujitsuka N."/>
            <person name="Fukunaka R."/>
            <person name="Hamada M."/>
            <person name="Harada C."/>
            <person name="Hayashi A."/>
            <person name="Hijishita S."/>
            <person name="Honda M."/>
            <person name="Hosokawa S."/>
            <person name="Ichikawa Y."/>
            <person name="Idonuma A."/>
            <person name="Iijima M."/>
            <person name="Ikeda M."/>
            <person name="Ikeno M."/>
            <person name="Ito K."/>
            <person name="Ito S."/>
            <person name="Ito T."/>
            <person name="Ito Y."/>
            <person name="Ito Y."/>
            <person name="Iwabuchi A."/>
            <person name="Kamiya K."/>
            <person name="Karasawa W."/>
            <person name="Kurita K."/>
            <person name="Katagiri S."/>
            <person name="Kikuta A."/>
            <person name="Kobayashi H."/>
            <person name="Kobayashi N."/>
            <person name="Machita K."/>
            <person name="Maehara T."/>
            <person name="Masukawa M."/>
            <person name="Mizubayashi T."/>
            <person name="Mukai Y."/>
            <person name="Nagasaki H."/>
            <person name="Nagata Y."/>
            <person name="Naito S."/>
            <person name="Nakashima M."/>
            <person name="Nakama Y."/>
            <person name="Nakamichi Y."/>
            <person name="Nakamura M."/>
            <person name="Meguro A."/>
            <person name="Negishi M."/>
            <person name="Ohta I."/>
            <person name="Ohta T."/>
            <person name="Okamoto M."/>
            <person name="Ono N."/>
            <person name="Saji S."/>
            <person name="Sakaguchi M."/>
            <person name="Sakai K."/>
            <person name="Shibata M."/>
            <person name="Shimokawa T."/>
            <person name="Song J."/>
            <person name="Takazaki Y."/>
            <person name="Terasawa K."/>
            <person name="Tsugane M."/>
            <person name="Tsuji K."/>
            <person name="Ueda S."/>
            <person name="Waki K."/>
            <person name="Yamagata H."/>
            <person name="Yamamoto M."/>
            <person name="Yamamoto S."/>
            <person name="Yamane H."/>
            <person name="Yoshiki S."/>
            <person name="Yoshihara R."/>
            <person name="Yukawa K."/>
            <person name="Zhong H."/>
            <person name="Yano M."/>
            <person name="Yuan Q."/>
            <person name="Ouyang S."/>
            <person name="Liu J."/>
            <person name="Jones K.M."/>
            <person name="Gansberger K."/>
            <person name="Moffat K."/>
            <person name="Hill J."/>
            <person name="Bera J."/>
            <person name="Fadrosh D."/>
            <person name="Jin S."/>
            <person name="Johri S."/>
            <person name="Kim M."/>
            <person name="Overton L."/>
            <person name="Reardon M."/>
            <person name="Tsitrin T."/>
            <person name="Vuong H."/>
            <person name="Weaver B."/>
            <person name="Ciecko A."/>
            <person name="Tallon L."/>
            <person name="Jackson J."/>
            <person name="Pai G."/>
            <person name="Aken S.V."/>
            <person name="Utterback T."/>
            <person name="Reidmuller S."/>
            <person name="Feldblyum T."/>
            <person name="Hsiao J."/>
            <person name="Zismann V."/>
            <person name="Iobst S."/>
            <person name="de Vazeille A.R."/>
            <person name="Buell C.R."/>
            <person name="Ying K."/>
            <person name="Li Y."/>
            <person name="Lu T."/>
            <person name="Huang Y."/>
            <person name="Zhao Q."/>
            <person name="Feng Q."/>
            <person name="Zhang L."/>
            <person name="Zhu J."/>
            <person name="Weng Q."/>
            <person name="Mu J."/>
            <person name="Lu Y."/>
            <person name="Fan D."/>
            <person name="Liu Y."/>
            <person name="Guan J."/>
            <person name="Zhang Y."/>
            <person name="Yu S."/>
            <person name="Liu X."/>
            <person name="Zhang Y."/>
            <person name="Hong G."/>
            <person name="Han B."/>
            <person name="Choisne N."/>
            <person name="Demange N."/>
            <person name="Orjeda G."/>
            <person name="Samain S."/>
            <person name="Cattolico L."/>
            <person name="Pelletier E."/>
            <person name="Couloux A."/>
            <person name="Segurens B."/>
            <person name="Wincker P."/>
            <person name="D'Hont A."/>
            <person name="Scarpelli C."/>
            <person name="Weissenbach J."/>
            <person name="Salanoubat M."/>
            <person name="Quetier F."/>
            <person name="Yu Y."/>
            <person name="Kim H.R."/>
            <person name="Rambo T."/>
            <person name="Currie J."/>
            <person name="Collura K."/>
            <person name="Luo M."/>
            <person name="Yang T."/>
            <person name="Ammiraju J.S.S."/>
            <person name="Engler F."/>
            <person name="Soderlund C."/>
            <person name="Wing R.A."/>
            <person name="Palmer L.E."/>
            <person name="de la Bastide M."/>
            <person name="Spiegel L."/>
            <person name="Nascimento L."/>
            <person name="Zutavern T."/>
            <person name="O'Shaughnessy A."/>
            <person name="Dike S."/>
            <person name="Dedhia N."/>
            <person name="Preston R."/>
            <person name="Balija V."/>
            <person name="McCombie W.R."/>
            <person name="Chow T."/>
            <person name="Chen H."/>
            <person name="Chung M."/>
            <person name="Chen C."/>
            <person name="Shaw J."/>
            <person name="Wu H."/>
            <person name="Hsiao K."/>
            <person name="Chao Y."/>
            <person name="Chu M."/>
            <person name="Cheng C."/>
            <person name="Hour A."/>
            <person name="Lee P."/>
            <person name="Lin S."/>
            <person name="Lin Y."/>
            <person name="Liou J."/>
            <person name="Liu S."/>
            <person name="Hsing Y."/>
            <person name="Raghuvanshi S."/>
            <person name="Mohanty A."/>
            <person name="Bharti A.K."/>
            <person name="Gaur A."/>
            <person name="Gupta V."/>
            <person name="Kumar D."/>
            <person name="Ravi V."/>
            <person name="Vij S."/>
            <person name="Kapur A."/>
            <person name="Khurana P."/>
            <person name="Khurana P."/>
            <person name="Khurana J.P."/>
            <person name="Tyagi A.K."/>
            <person name="Gaikwad K."/>
            <person name="Singh A."/>
            <person name="Dalal V."/>
            <person name="Srivastava S."/>
            <person name="Dixit A."/>
            <person name="Pal A.K."/>
            <person name="Ghazi I.A."/>
            <person name="Yadav M."/>
            <person name="Pandit A."/>
            <person name="Bhargava A."/>
            <person name="Sureshbabu K."/>
            <person name="Batra K."/>
            <person name="Sharma T.R."/>
            <person name="Mohapatra T."/>
            <person name="Singh N.K."/>
            <person name="Messing J."/>
            <person name="Nelson A.B."/>
            <person name="Fuks G."/>
            <person name="Kavchok S."/>
            <person name="Keizer G."/>
            <person name="Linton E."/>
            <person name="Llaca V."/>
            <person name="Song R."/>
            <person name="Tanyolac B."/>
            <person name="Young S."/>
            <person name="Ho-Il K."/>
            <person name="Hahn J.H."/>
            <person name="Sangsakoo G."/>
            <person name="Vanavichit A."/>
            <person name="de Mattos Luiz.A.T."/>
            <person name="Zimmer P.D."/>
            <person name="Malone G."/>
            <person name="Dellagostin O."/>
            <person name="de Oliveira A.C."/>
            <person name="Bevan M."/>
            <person name="Bancroft I."/>
            <person name="Minx P."/>
            <person name="Cordum H."/>
            <person name="Wilson R."/>
            <person name="Cheng Z."/>
            <person name="Jin W."/>
            <person name="Jiang J."/>
            <person name="Leong S.A."/>
            <person name="Iwama H."/>
            <person name="Gojobori T."/>
            <person name="Itoh T."/>
            <person name="Niimura Y."/>
            <person name="Fujii Y."/>
            <person name="Habara T."/>
            <person name="Sakai H."/>
            <person name="Sato Y."/>
            <person name="Wilson G."/>
            <person name="Kumar K."/>
            <person name="McCouch S."/>
            <person name="Juretic N."/>
            <person name="Hoen D."/>
            <person name="Wright S."/>
            <person name="Bruskiewich R."/>
            <person name="Bureau T."/>
            <person name="Miyao A."/>
            <person name="Hirochika H."/>
            <person name="Nishikawa T."/>
            <person name="Kadowaki K."/>
            <person name="Sugiura M."/>
            <person name="Burr B."/>
            <person name="Sasaki T."/>
        </authorList>
    </citation>
    <scope>NUCLEOTIDE SEQUENCE [LARGE SCALE GENOMIC DNA]</scope>
    <source>
        <strain evidence="4">cv. Nipponbare</strain>
    </source>
</reference>
<dbReference type="EMBL" id="AP005489">
    <property type="protein sequence ID" value="BAD05660.1"/>
    <property type="molecule type" value="Genomic_DNA"/>
</dbReference>
<name>Q6YW75_ORYSJ</name>
<evidence type="ECO:0000256" key="1">
    <source>
        <dbReference type="SAM" id="MobiDB-lite"/>
    </source>
</evidence>
<reference evidence="2" key="1">
    <citation type="submission" date="2002-07" db="EMBL/GenBank/DDBJ databases">
        <title>Oryza sativa nipponbare(GA3) genomic DNA, chromosome 8, BAC clone:OSJNBa0013H03.</title>
        <authorList>
            <person name="Sasaki T."/>
            <person name="Matsumoto T."/>
            <person name="Katayose Y."/>
        </authorList>
    </citation>
    <scope>NUCLEOTIDE SEQUENCE</scope>
</reference>
<proteinExistence type="predicted"/>
<evidence type="ECO:0000313" key="4">
    <source>
        <dbReference type="Proteomes" id="UP000000763"/>
    </source>
</evidence>
<dbReference type="EMBL" id="AP005795">
    <property type="protein sequence ID" value="BAD05814.1"/>
    <property type="molecule type" value="Genomic_DNA"/>
</dbReference>
<reference evidence="4" key="4">
    <citation type="journal article" date="2008" name="Nucleic Acids Res.">
        <title>The rice annotation project database (RAP-DB): 2008 update.</title>
        <authorList>
            <consortium name="The rice annotation project (RAP)"/>
        </authorList>
    </citation>
    <scope>GENOME REANNOTATION</scope>
    <source>
        <strain evidence="4">cv. Nipponbare</strain>
    </source>
</reference>